<evidence type="ECO:0000313" key="1">
    <source>
        <dbReference type="EMBL" id="SHK59873.1"/>
    </source>
</evidence>
<accession>A0A1M6TSI9</accession>
<protein>
    <submittedName>
        <fullName evidence="1">Uncharacterized protein</fullName>
    </submittedName>
</protein>
<reference evidence="2" key="1">
    <citation type="submission" date="2016-11" db="EMBL/GenBank/DDBJ databases">
        <authorList>
            <person name="Varghese N."/>
            <person name="Submissions S."/>
        </authorList>
    </citation>
    <scope>NUCLEOTIDE SEQUENCE [LARGE SCALE GENOMIC DNA]</scope>
    <source>
        <strain evidence="2">DX253</strain>
    </source>
</reference>
<keyword evidence="2" id="KW-1185">Reference proteome</keyword>
<gene>
    <name evidence="1" type="ORF">SAMN05444342_1807</name>
</gene>
<name>A0A1M6TSI9_HALPU</name>
<dbReference type="EMBL" id="FRAN01000002">
    <property type="protein sequence ID" value="SHK59873.1"/>
    <property type="molecule type" value="Genomic_DNA"/>
</dbReference>
<evidence type="ECO:0000313" key="2">
    <source>
        <dbReference type="Proteomes" id="UP000184203"/>
    </source>
</evidence>
<organism evidence="1 2">
    <name type="scientific">Haladaptatus paucihalophilus DX253</name>
    <dbReference type="NCBI Taxonomy" id="797209"/>
    <lineage>
        <taxon>Archaea</taxon>
        <taxon>Methanobacteriati</taxon>
        <taxon>Methanobacteriota</taxon>
        <taxon>Stenosarchaea group</taxon>
        <taxon>Halobacteria</taxon>
        <taxon>Halobacteriales</taxon>
        <taxon>Haladaptataceae</taxon>
        <taxon>Haladaptatus</taxon>
    </lineage>
</organism>
<dbReference type="Proteomes" id="UP000184203">
    <property type="component" value="Unassembled WGS sequence"/>
</dbReference>
<proteinExistence type="predicted"/>
<dbReference type="AlphaFoldDB" id="A0A1M6TSI9"/>
<sequence length="46" mass="4768">MPNRAPSNGVSVALITAGATIIANRNDVGWILIVVGVILARQRPGD</sequence>